<keyword evidence="2" id="KW-1185">Reference proteome</keyword>
<sequence>MLNQSSLNLCSRQSVSRNIDHIVHSSQDPVESIFISGSSISRELLATDRVNDGRVDSKERQRCRSRLCWGNSGQRSDQMGARLGLPISVANMRFSSTNECVIPLPDIFGNWFSNRSQNSQRFKRIWLDVGLACPLEKSERSWSNVELSHLVLINDFPVT</sequence>
<proteinExistence type="predicted"/>
<organism evidence="1 2">
    <name type="scientific">Ogataea philodendri</name>
    <dbReference type="NCBI Taxonomy" id="1378263"/>
    <lineage>
        <taxon>Eukaryota</taxon>
        <taxon>Fungi</taxon>
        <taxon>Dikarya</taxon>
        <taxon>Ascomycota</taxon>
        <taxon>Saccharomycotina</taxon>
        <taxon>Pichiomycetes</taxon>
        <taxon>Pichiales</taxon>
        <taxon>Pichiaceae</taxon>
        <taxon>Ogataea</taxon>
    </lineage>
</organism>
<dbReference type="AlphaFoldDB" id="A0A9P8P8B8"/>
<dbReference type="Proteomes" id="UP000769157">
    <property type="component" value="Unassembled WGS sequence"/>
</dbReference>
<reference evidence="1" key="1">
    <citation type="journal article" date="2021" name="Open Biol.">
        <title>Shared evolutionary footprints suggest mitochondrial oxidative damage underlies multiple complex I losses in fungi.</title>
        <authorList>
            <person name="Schikora-Tamarit M.A."/>
            <person name="Marcet-Houben M."/>
            <person name="Nosek J."/>
            <person name="Gabaldon T."/>
        </authorList>
    </citation>
    <scope>NUCLEOTIDE SEQUENCE</scope>
    <source>
        <strain evidence="1">CBS6075</strain>
    </source>
</reference>
<name>A0A9P8P8B8_9ASCO</name>
<evidence type="ECO:0000313" key="2">
    <source>
        <dbReference type="Proteomes" id="UP000769157"/>
    </source>
</evidence>
<dbReference type="EMBL" id="JAEUBE010000183">
    <property type="protein sequence ID" value="KAH3667202.1"/>
    <property type="molecule type" value="Genomic_DNA"/>
</dbReference>
<gene>
    <name evidence="1" type="ORF">OGAPHI_002851</name>
</gene>
<protein>
    <submittedName>
        <fullName evidence="1">Uncharacterized protein</fullName>
    </submittedName>
</protein>
<reference evidence="1" key="2">
    <citation type="submission" date="2021-01" db="EMBL/GenBank/DDBJ databases">
        <authorList>
            <person name="Schikora-Tamarit M.A."/>
        </authorList>
    </citation>
    <scope>NUCLEOTIDE SEQUENCE</scope>
    <source>
        <strain evidence="1">CBS6075</strain>
    </source>
</reference>
<dbReference type="RefSeq" id="XP_046062014.1">
    <property type="nucleotide sequence ID" value="XM_046203766.1"/>
</dbReference>
<accession>A0A9P8P8B8</accession>
<dbReference type="GeneID" id="70234818"/>
<comment type="caution">
    <text evidence="1">The sequence shown here is derived from an EMBL/GenBank/DDBJ whole genome shotgun (WGS) entry which is preliminary data.</text>
</comment>
<evidence type="ECO:0000313" key="1">
    <source>
        <dbReference type="EMBL" id="KAH3667202.1"/>
    </source>
</evidence>